<name>A0A6J5L5G4_9CAUD</name>
<dbReference type="EMBL" id="LR796236">
    <property type="protein sequence ID" value="CAB4129561.1"/>
    <property type="molecule type" value="Genomic_DNA"/>
</dbReference>
<protein>
    <submittedName>
        <fullName evidence="2">Uncharacterized protein</fullName>
    </submittedName>
</protein>
<organism evidence="2">
    <name type="scientific">uncultured Caudovirales phage</name>
    <dbReference type="NCBI Taxonomy" id="2100421"/>
    <lineage>
        <taxon>Viruses</taxon>
        <taxon>Duplodnaviria</taxon>
        <taxon>Heunggongvirae</taxon>
        <taxon>Uroviricota</taxon>
        <taxon>Caudoviricetes</taxon>
        <taxon>Peduoviridae</taxon>
        <taxon>Maltschvirus</taxon>
        <taxon>Maltschvirus maltsch</taxon>
    </lineage>
</organism>
<sequence>MKKFFKDMLSQLWTLLGMFVAWIVLEGSAKAVVGWLIIGTAVIWAVTFPLRNKDE</sequence>
<keyword evidence="1" id="KW-1133">Transmembrane helix</keyword>
<accession>A0A6J5L5G4</accession>
<feature type="transmembrane region" description="Helical" evidence="1">
    <location>
        <begin position="7"/>
        <end position="25"/>
    </location>
</feature>
<reference evidence="2" key="1">
    <citation type="submission" date="2020-04" db="EMBL/GenBank/DDBJ databases">
        <authorList>
            <person name="Chiriac C."/>
            <person name="Salcher M."/>
            <person name="Ghai R."/>
            <person name="Kavagutti S V."/>
        </authorList>
    </citation>
    <scope>NUCLEOTIDE SEQUENCE</scope>
</reference>
<evidence type="ECO:0000256" key="1">
    <source>
        <dbReference type="SAM" id="Phobius"/>
    </source>
</evidence>
<proteinExistence type="predicted"/>
<evidence type="ECO:0000313" key="2">
    <source>
        <dbReference type="EMBL" id="CAB4129561.1"/>
    </source>
</evidence>
<keyword evidence="1" id="KW-0812">Transmembrane</keyword>
<keyword evidence="1" id="KW-0472">Membrane</keyword>
<feature type="transmembrane region" description="Helical" evidence="1">
    <location>
        <begin position="31"/>
        <end position="50"/>
    </location>
</feature>
<gene>
    <name evidence="2" type="ORF">UFOVP115_46</name>
</gene>